<proteinExistence type="predicted"/>
<evidence type="ECO:0000313" key="2">
    <source>
        <dbReference type="Proteomes" id="UP000839052"/>
    </source>
</evidence>
<organism evidence="1 2">
    <name type="scientific">Candidatus Nitrotoga arctica</name>
    <dbReference type="NCBI Taxonomy" id="453162"/>
    <lineage>
        <taxon>Bacteria</taxon>
        <taxon>Pseudomonadati</taxon>
        <taxon>Pseudomonadota</taxon>
        <taxon>Betaproteobacteria</taxon>
        <taxon>Nitrosomonadales</taxon>
        <taxon>Gallionellaceae</taxon>
        <taxon>Candidatus Nitrotoga</taxon>
    </lineage>
</organism>
<gene>
    <name evidence="1" type="ORF">NTG6680_0278</name>
</gene>
<dbReference type="Proteomes" id="UP000839052">
    <property type="component" value="Chromosome"/>
</dbReference>
<reference evidence="1 2" key="1">
    <citation type="submission" date="2021-10" db="EMBL/GenBank/DDBJ databases">
        <authorList>
            <person name="Koch H."/>
        </authorList>
    </citation>
    <scope>NUCLEOTIDE SEQUENCE [LARGE SCALE GENOMIC DNA]</scope>
    <source>
        <strain evidence="1">6680</strain>
    </source>
</reference>
<dbReference type="RefSeq" id="WP_239795624.1">
    <property type="nucleotide sequence ID" value="NZ_OU912926.1"/>
</dbReference>
<dbReference type="EMBL" id="OU912926">
    <property type="protein sequence ID" value="CAG9931531.1"/>
    <property type="molecule type" value="Genomic_DNA"/>
</dbReference>
<name>A0ABM8YVR3_9PROT</name>
<sequence length="137" mass="15215">MSLESLATATSKTPLAIELIKKWAAELEQLKNDLPPQSDDAVSLEALKRELLIRRDDSVRSQIRKLVLSTLHPDIDASDRADYAVKLYDLRSKLVHEGTVDSQKLATALTEAKALVCRTLCARFITEAQAPHHRAVS</sequence>
<evidence type="ECO:0008006" key="3">
    <source>
        <dbReference type="Google" id="ProtNLM"/>
    </source>
</evidence>
<accession>A0ABM8YVR3</accession>
<evidence type="ECO:0000313" key="1">
    <source>
        <dbReference type="EMBL" id="CAG9931531.1"/>
    </source>
</evidence>
<keyword evidence="2" id="KW-1185">Reference proteome</keyword>
<protein>
    <recommendedName>
        <fullName evidence="3">Apea-like HEPN domain-containing protein</fullName>
    </recommendedName>
</protein>